<dbReference type="AlphaFoldDB" id="A0A1X7VPG1"/>
<protein>
    <submittedName>
        <fullName evidence="2">Uncharacterized protein</fullName>
    </submittedName>
</protein>
<keyword evidence="1" id="KW-1133">Transmembrane helix</keyword>
<proteinExistence type="predicted"/>
<reference evidence="2" key="1">
    <citation type="submission" date="2017-05" db="UniProtKB">
        <authorList>
            <consortium name="EnsemblMetazoa"/>
        </authorList>
    </citation>
    <scope>IDENTIFICATION</scope>
</reference>
<dbReference type="EnsemblMetazoa" id="Aqu2.1.41967_001">
    <property type="protein sequence ID" value="Aqu2.1.41967_001"/>
    <property type="gene ID" value="Aqu2.1.41967"/>
</dbReference>
<name>A0A1X7VPG1_AMPQE</name>
<keyword evidence="1" id="KW-0472">Membrane</keyword>
<dbReference type="InParanoid" id="A0A1X7VPG1"/>
<evidence type="ECO:0000256" key="1">
    <source>
        <dbReference type="SAM" id="Phobius"/>
    </source>
</evidence>
<feature type="transmembrane region" description="Helical" evidence="1">
    <location>
        <begin position="12"/>
        <end position="36"/>
    </location>
</feature>
<organism evidence="2">
    <name type="scientific">Amphimedon queenslandica</name>
    <name type="common">Sponge</name>
    <dbReference type="NCBI Taxonomy" id="400682"/>
    <lineage>
        <taxon>Eukaryota</taxon>
        <taxon>Metazoa</taxon>
        <taxon>Porifera</taxon>
        <taxon>Demospongiae</taxon>
        <taxon>Heteroscleromorpha</taxon>
        <taxon>Haplosclerida</taxon>
        <taxon>Niphatidae</taxon>
        <taxon>Amphimedon</taxon>
    </lineage>
</organism>
<evidence type="ECO:0000313" key="2">
    <source>
        <dbReference type="EnsemblMetazoa" id="Aqu2.1.41967_001"/>
    </source>
</evidence>
<sequence length="40" mass="4549">MLTSCRVQEVQWLVSIFFYPSSSTFSTSFSLSLTALRVKT</sequence>
<accession>A0A1X7VPG1</accession>
<keyword evidence="1" id="KW-0812">Transmembrane</keyword>